<sequence length="88" mass="10167">MMLSSFGFNQPFFLTLIIIFLVLLLTLFLVSYDKMEDEDYCEDDLVEYPQTVLYNNRAGKRRNQIVRQNSGEQLIIASSSNFDGVTIC</sequence>
<evidence type="ECO:0000256" key="1">
    <source>
        <dbReference type="SAM" id="Phobius"/>
    </source>
</evidence>
<gene>
    <name evidence="2" type="ORF">MENT_LOCUS18961</name>
</gene>
<keyword evidence="1" id="KW-0472">Membrane</keyword>
<organism evidence="2 3">
    <name type="scientific">Meloidogyne enterolobii</name>
    <name type="common">Root-knot nematode worm</name>
    <name type="synonym">Meloidogyne mayaguensis</name>
    <dbReference type="NCBI Taxonomy" id="390850"/>
    <lineage>
        <taxon>Eukaryota</taxon>
        <taxon>Metazoa</taxon>
        <taxon>Ecdysozoa</taxon>
        <taxon>Nematoda</taxon>
        <taxon>Chromadorea</taxon>
        <taxon>Rhabditida</taxon>
        <taxon>Tylenchina</taxon>
        <taxon>Tylenchomorpha</taxon>
        <taxon>Tylenchoidea</taxon>
        <taxon>Meloidogynidae</taxon>
        <taxon>Meloidogyninae</taxon>
        <taxon>Meloidogyne</taxon>
    </lineage>
</organism>
<accession>A0A6V7UYC6</accession>
<evidence type="ECO:0000313" key="3">
    <source>
        <dbReference type="Proteomes" id="UP000580250"/>
    </source>
</evidence>
<protein>
    <submittedName>
        <fullName evidence="2">Uncharacterized protein</fullName>
    </submittedName>
</protein>
<feature type="transmembrane region" description="Helical" evidence="1">
    <location>
        <begin position="12"/>
        <end position="30"/>
    </location>
</feature>
<dbReference type="AlphaFoldDB" id="A0A6V7UYC6"/>
<reference evidence="2 3" key="1">
    <citation type="submission" date="2020-08" db="EMBL/GenBank/DDBJ databases">
        <authorList>
            <person name="Koutsovoulos G."/>
            <person name="Danchin GJ E."/>
        </authorList>
    </citation>
    <scope>NUCLEOTIDE SEQUENCE [LARGE SCALE GENOMIC DNA]</scope>
</reference>
<name>A0A6V7UYC6_MELEN</name>
<keyword evidence="1" id="KW-0812">Transmembrane</keyword>
<comment type="caution">
    <text evidence="2">The sequence shown here is derived from an EMBL/GenBank/DDBJ whole genome shotgun (WGS) entry which is preliminary data.</text>
</comment>
<dbReference type="Proteomes" id="UP000580250">
    <property type="component" value="Unassembled WGS sequence"/>
</dbReference>
<keyword evidence="1" id="KW-1133">Transmembrane helix</keyword>
<evidence type="ECO:0000313" key="2">
    <source>
        <dbReference type="EMBL" id="CAD2167660.1"/>
    </source>
</evidence>
<proteinExistence type="predicted"/>
<dbReference type="EMBL" id="CAJEWN010000130">
    <property type="protein sequence ID" value="CAD2167660.1"/>
    <property type="molecule type" value="Genomic_DNA"/>
</dbReference>